<keyword evidence="5" id="KW-1133">Transmembrane helix</keyword>
<gene>
    <name evidence="8" type="primary">exbD_1</name>
    <name evidence="8" type="ORF">Mal15_11880</name>
</gene>
<comment type="subcellular location">
    <subcellularLocation>
        <location evidence="1">Cell membrane</location>
        <topology evidence="1">Single-pass membrane protein</topology>
    </subcellularLocation>
    <subcellularLocation>
        <location evidence="7">Cell membrane</location>
        <topology evidence="7">Single-pass type II membrane protein</topology>
    </subcellularLocation>
</comment>
<dbReference type="GO" id="GO:0022857">
    <property type="term" value="F:transmembrane transporter activity"/>
    <property type="evidence" value="ECO:0007669"/>
    <property type="project" value="InterPro"/>
</dbReference>
<evidence type="ECO:0000313" key="9">
    <source>
        <dbReference type="Proteomes" id="UP000321353"/>
    </source>
</evidence>
<keyword evidence="6" id="KW-0472">Membrane</keyword>
<dbReference type="RefSeq" id="WP_147866868.1">
    <property type="nucleotide sequence ID" value="NZ_CP036264.1"/>
</dbReference>
<dbReference type="Proteomes" id="UP000321353">
    <property type="component" value="Chromosome"/>
</dbReference>
<organism evidence="8 9">
    <name type="scientific">Stieleria maiorica</name>
    <dbReference type="NCBI Taxonomy" id="2795974"/>
    <lineage>
        <taxon>Bacteria</taxon>
        <taxon>Pseudomonadati</taxon>
        <taxon>Planctomycetota</taxon>
        <taxon>Planctomycetia</taxon>
        <taxon>Pirellulales</taxon>
        <taxon>Pirellulaceae</taxon>
        <taxon>Stieleria</taxon>
    </lineage>
</organism>
<dbReference type="KEGG" id="smam:Mal15_11880"/>
<evidence type="ECO:0000256" key="6">
    <source>
        <dbReference type="ARBA" id="ARBA00023136"/>
    </source>
</evidence>
<evidence type="ECO:0000256" key="4">
    <source>
        <dbReference type="ARBA" id="ARBA00022692"/>
    </source>
</evidence>
<dbReference type="Gene3D" id="3.30.420.270">
    <property type="match status" value="1"/>
</dbReference>
<accession>A0A5B9MAR5</accession>
<dbReference type="Pfam" id="PF02472">
    <property type="entry name" value="ExbD"/>
    <property type="match status" value="1"/>
</dbReference>
<dbReference type="EMBL" id="CP036264">
    <property type="protein sequence ID" value="QEF97150.1"/>
    <property type="molecule type" value="Genomic_DNA"/>
</dbReference>
<evidence type="ECO:0000256" key="5">
    <source>
        <dbReference type="ARBA" id="ARBA00022989"/>
    </source>
</evidence>
<keyword evidence="7" id="KW-0653">Protein transport</keyword>
<dbReference type="AlphaFoldDB" id="A0A5B9MAR5"/>
<keyword evidence="7" id="KW-0813">Transport</keyword>
<evidence type="ECO:0000256" key="3">
    <source>
        <dbReference type="ARBA" id="ARBA00022475"/>
    </source>
</evidence>
<evidence type="ECO:0000313" key="8">
    <source>
        <dbReference type="EMBL" id="QEF97150.1"/>
    </source>
</evidence>
<dbReference type="PANTHER" id="PTHR30558:SF3">
    <property type="entry name" value="BIOPOLYMER TRANSPORT PROTEIN EXBD-RELATED"/>
    <property type="match status" value="1"/>
</dbReference>
<reference evidence="8 9" key="1">
    <citation type="submission" date="2019-02" db="EMBL/GenBank/DDBJ databases">
        <title>Planctomycetal bacteria perform biofilm scaping via a novel small molecule.</title>
        <authorList>
            <person name="Jeske O."/>
            <person name="Boedeker C."/>
            <person name="Wiegand S."/>
            <person name="Breitling P."/>
            <person name="Kallscheuer N."/>
            <person name="Jogler M."/>
            <person name="Rohde M."/>
            <person name="Petersen J."/>
            <person name="Medema M.H."/>
            <person name="Surup F."/>
            <person name="Jogler C."/>
        </authorList>
    </citation>
    <scope>NUCLEOTIDE SEQUENCE [LARGE SCALE GENOMIC DNA]</scope>
    <source>
        <strain evidence="8 9">Mal15</strain>
    </source>
</reference>
<keyword evidence="9" id="KW-1185">Reference proteome</keyword>
<evidence type="ECO:0000256" key="2">
    <source>
        <dbReference type="ARBA" id="ARBA00005811"/>
    </source>
</evidence>
<keyword evidence="4 7" id="KW-0812">Transmembrane</keyword>
<name>A0A5B9MAR5_9BACT</name>
<evidence type="ECO:0000256" key="7">
    <source>
        <dbReference type="RuleBase" id="RU003879"/>
    </source>
</evidence>
<dbReference type="PANTHER" id="PTHR30558">
    <property type="entry name" value="EXBD MEMBRANE COMPONENT OF PMF-DRIVEN MACROMOLECULE IMPORT SYSTEM"/>
    <property type="match status" value="1"/>
</dbReference>
<dbReference type="GO" id="GO:0015031">
    <property type="term" value="P:protein transport"/>
    <property type="evidence" value="ECO:0007669"/>
    <property type="project" value="UniProtKB-KW"/>
</dbReference>
<protein>
    <submittedName>
        <fullName evidence="8">Biopolymer transport protein ExbD</fullName>
    </submittedName>
</protein>
<sequence length="143" mass="15597">MKIPNQQNRPFTGANMTPMIDVVFLLIIFFLVSSHLARQESRLPVDLPVAATHQPLSVDPVSLTITVNRERQIMVGGNAVDLAGLDEILADVVRRDGESASLRIRTDGAVPYGTVEPILKASSRQGLLDIKLAVKEQTVKEQG</sequence>
<dbReference type="GO" id="GO:0005886">
    <property type="term" value="C:plasma membrane"/>
    <property type="evidence" value="ECO:0007669"/>
    <property type="project" value="UniProtKB-SubCell"/>
</dbReference>
<keyword evidence="3" id="KW-1003">Cell membrane</keyword>
<proteinExistence type="inferred from homology"/>
<dbReference type="InterPro" id="IPR003400">
    <property type="entry name" value="ExbD"/>
</dbReference>
<evidence type="ECO:0000256" key="1">
    <source>
        <dbReference type="ARBA" id="ARBA00004162"/>
    </source>
</evidence>
<comment type="similarity">
    <text evidence="2 7">Belongs to the ExbD/TolR family.</text>
</comment>